<keyword evidence="6 7" id="KW-0472">Membrane</keyword>
<comment type="subcellular location">
    <subcellularLocation>
        <location evidence="1 7">Cell membrane</location>
        <topology evidence="1 7">Multi-pass membrane protein</topology>
    </subcellularLocation>
</comment>
<feature type="transmembrane region" description="Helical" evidence="7">
    <location>
        <begin position="201"/>
        <end position="222"/>
    </location>
</feature>
<evidence type="ECO:0000313" key="9">
    <source>
        <dbReference type="Proteomes" id="UP001429984"/>
    </source>
</evidence>
<evidence type="ECO:0000256" key="7">
    <source>
        <dbReference type="RuleBase" id="RU364093"/>
    </source>
</evidence>
<comment type="function">
    <text evidence="7">Required for formation of the rod structure of the flagellar apparatus. Together with FliI and FliH, may constitute the export apparatus of flagellin.</text>
</comment>
<organism evidence="8 9">
    <name type="scientific">Lysobacter niastensis</name>
    <dbReference type="NCBI Taxonomy" id="380629"/>
    <lineage>
        <taxon>Bacteria</taxon>
        <taxon>Pseudomonadati</taxon>
        <taxon>Pseudomonadota</taxon>
        <taxon>Gammaproteobacteria</taxon>
        <taxon>Lysobacterales</taxon>
        <taxon>Lysobacteraceae</taxon>
        <taxon>Lysobacter</taxon>
    </lineage>
</organism>
<evidence type="ECO:0000256" key="3">
    <source>
        <dbReference type="ARBA" id="ARBA00022475"/>
    </source>
</evidence>
<sequence length="683" mass="72506">MSVASVGEAMRNGLAAPLVVLAMLAMVMVPLSPLLLDGLFTINIAMSLVVLLAVVYVKRPLEFSVFPSVLLLVTLLRLALNVASTRVVLLHGHQGPAAAGHVIESFGQFVIGGSFAVGIVVFAILTIINFVVVTKGSGRISEVSARFILDALPGKQMAIDADLNAGLLSREDAKARREEVRAEADFYGSMDGASKFVRGDAIAGLLILAINVVGGILIGVLQHEMDFAEAGKTYVLLAIGDGLVAQLPALLVSTAVAMLVTRATREQEMGPAVSKQVFGSPRALTVAASLLGLVGVVPGMPNIPFLLLAAVLGYAAWRLHQRGAQVQDEKEEEATVAAAAQPELSWDELRPVEPLSLEVGYRLIALVDKTQGGELLARLKGVRRKLTQDLGFLIPAVHVRDNLELAPGQYRLLVHGVPVASGELHPDRDLALDPGRVFGPLDGIPGKDPAFGLDAVWIQRSQRAHAESLGYTVVDAATVVATHLSHLVRERAAEMLGHDEVQQLLATLGRSAPRLVEDLTPKLLPLSVVVRVLQSLLAERVPVRQLRQIVEALLEHGASTQDPALLTAAVRTALGRFIVQELNGLGAELPVYTLAPALERVLQDSVSGQGAALEPGLAERLHQNLSECVTRQEGRGEPAVLLVPGGIRAAIARLVRHSVPALTVLAYGEVPEDKRLRLVGAIG</sequence>
<dbReference type="InterPro" id="IPR042196">
    <property type="entry name" value="FHIPEP_4"/>
</dbReference>
<keyword evidence="4 7" id="KW-0812">Transmembrane</keyword>
<reference evidence="8 9" key="1">
    <citation type="submission" date="2020-11" db="EMBL/GenBank/DDBJ databases">
        <title>Draft Genome Sequence and Secondary Metabolite Biosynthetic Potential of the Lysobacter niastensis Type strain DSM 18481.</title>
        <authorList>
            <person name="Turrini P."/>
            <person name="Artuso I."/>
            <person name="Tescari M."/>
            <person name="Lugli G.A."/>
            <person name="Frangipani E."/>
            <person name="Ventura M."/>
            <person name="Visca P."/>
        </authorList>
    </citation>
    <scope>NUCLEOTIDE SEQUENCE [LARGE SCALE GENOMIC DNA]</scope>
    <source>
        <strain evidence="8 9">DSM 18481</strain>
    </source>
</reference>
<comment type="caution">
    <text evidence="8">The sequence shown here is derived from an EMBL/GenBank/DDBJ whole genome shotgun (WGS) entry which is preliminary data.</text>
</comment>
<keyword evidence="8" id="KW-0969">Cilium</keyword>
<dbReference type="InterPro" id="IPR025505">
    <property type="entry name" value="FHIPEP_CS"/>
</dbReference>
<dbReference type="Proteomes" id="UP001429984">
    <property type="component" value="Unassembled WGS sequence"/>
</dbReference>
<dbReference type="Gene3D" id="3.40.50.12790">
    <property type="entry name" value="FHIPEP family, domain 4"/>
    <property type="match status" value="1"/>
</dbReference>
<keyword evidence="3 7" id="KW-1003">Cell membrane</keyword>
<dbReference type="PANTHER" id="PTHR30161">
    <property type="entry name" value="FLAGELLAR EXPORT PROTEIN, MEMBRANE FLHA SUBUNIT-RELATED"/>
    <property type="match status" value="1"/>
</dbReference>
<feature type="transmembrane region" description="Helical" evidence="7">
    <location>
        <begin position="38"/>
        <end position="57"/>
    </location>
</feature>
<evidence type="ECO:0000256" key="5">
    <source>
        <dbReference type="ARBA" id="ARBA00022989"/>
    </source>
</evidence>
<keyword evidence="7" id="KW-0813">Transport</keyword>
<dbReference type="InterPro" id="IPR042194">
    <property type="entry name" value="FHIPEP_1"/>
</dbReference>
<feature type="transmembrane region" description="Helical" evidence="7">
    <location>
        <begin position="12"/>
        <end position="32"/>
    </location>
</feature>
<dbReference type="InterPro" id="IPR042193">
    <property type="entry name" value="FHIPEP_3"/>
</dbReference>
<dbReference type="Gene3D" id="1.10.8.540">
    <property type="entry name" value="FHIPEP family, domain 3"/>
    <property type="match status" value="1"/>
</dbReference>
<accession>A0ABS0B9D5</accession>
<feature type="transmembrane region" description="Helical" evidence="7">
    <location>
        <begin position="109"/>
        <end position="132"/>
    </location>
</feature>
<dbReference type="Pfam" id="PF00771">
    <property type="entry name" value="FHIPEP"/>
    <property type="match status" value="1"/>
</dbReference>
<dbReference type="InterPro" id="IPR006301">
    <property type="entry name" value="FlhA"/>
</dbReference>
<comment type="similarity">
    <text evidence="2 7">Belongs to the FHIPEP (flagella/HR/invasion proteins export pore) family.</text>
</comment>
<keyword evidence="7" id="KW-1005">Bacterial flagellum biogenesis</keyword>
<keyword evidence="8" id="KW-0966">Cell projection</keyword>
<protein>
    <recommendedName>
        <fullName evidence="7">Flagellar biosynthesis protein FlhA</fullName>
    </recommendedName>
</protein>
<keyword evidence="7" id="KW-1006">Bacterial flagellum protein export</keyword>
<evidence type="ECO:0000256" key="1">
    <source>
        <dbReference type="ARBA" id="ARBA00004651"/>
    </source>
</evidence>
<evidence type="ECO:0000313" key="8">
    <source>
        <dbReference type="EMBL" id="MBF6025621.1"/>
    </source>
</evidence>
<dbReference type="PIRSF" id="PIRSF005419">
    <property type="entry name" value="FlhA"/>
    <property type="match status" value="1"/>
</dbReference>
<proteinExistence type="inferred from homology"/>
<dbReference type="PRINTS" id="PR00949">
    <property type="entry name" value="TYPE3IMAPROT"/>
</dbReference>
<evidence type="ECO:0000256" key="6">
    <source>
        <dbReference type="ARBA" id="ARBA00023136"/>
    </source>
</evidence>
<feature type="transmembrane region" description="Helical" evidence="7">
    <location>
        <begin position="69"/>
        <end position="89"/>
    </location>
</feature>
<evidence type="ECO:0000256" key="4">
    <source>
        <dbReference type="ARBA" id="ARBA00022692"/>
    </source>
</evidence>
<gene>
    <name evidence="7 8" type="primary">flhA</name>
    <name evidence="8" type="ORF">IU514_16420</name>
</gene>
<keyword evidence="5 7" id="KW-1133">Transmembrane helix</keyword>
<name>A0ABS0B9D5_9GAMM</name>
<evidence type="ECO:0000256" key="2">
    <source>
        <dbReference type="ARBA" id="ARBA00008835"/>
    </source>
</evidence>
<keyword evidence="9" id="KW-1185">Reference proteome</keyword>
<comment type="caution">
    <text evidence="7">Lacks conserved residue(s) required for the propagation of feature annotation.</text>
</comment>
<keyword evidence="8" id="KW-0282">Flagellum</keyword>
<dbReference type="Gene3D" id="3.40.30.60">
    <property type="entry name" value="FHIPEP family, domain 1"/>
    <property type="match status" value="1"/>
</dbReference>
<dbReference type="PANTHER" id="PTHR30161:SF1">
    <property type="entry name" value="FLAGELLAR BIOSYNTHESIS PROTEIN FLHA-RELATED"/>
    <property type="match status" value="1"/>
</dbReference>
<dbReference type="InterPro" id="IPR001712">
    <property type="entry name" value="T3SS_FHIPEP"/>
</dbReference>
<dbReference type="EMBL" id="JADLZT010000010">
    <property type="protein sequence ID" value="MBF6025621.1"/>
    <property type="molecule type" value="Genomic_DNA"/>
</dbReference>
<keyword evidence="7" id="KW-0653">Protein transport</keyword>
<dbReference type="PROSITE" id="PS00994">
    <property type="entry name" value="FHIPEP"/>
    <property type="match status" value="1"/>
</dbReference>
<feature type="transmembrane region" description="Helical" evidence="7">
    <location>
        <begin position="234"/>
        <end position="260"/>
    </location>
</feature>
<dbReference type="NCBIfam" id="TIGR01398">
    <property type="entry name" value="FlhA"/>
    <property type="match status" value="1"/>
</dbReference>